<organism evidence="7 8">
    <name type="scientific">Nosema granulosis</name>
    <dbReference type="NCBI Taxonomy" id="83296"/>
    <lineage>
        <taxon>Eukaryota</taxon>
        <taxon>Fungi</taxon>
        <taxon>Fungi incertae sedis</taxon>
        <taxon>Microsporidia</taxon>
        <taxon>Nosematidae</taxon>
        <taxon>Nosema</taxon>
    </lineage>
</organism>
<accession>A0A9P6KX05</accession>
<comment type="caution">
    <text evidence="7">The sequence shown here is derived from an EMBL/GenBank/DDBJ whole genome shotgun (WGS) entry which is preliminary data.</text>
</comment>
<dbReference type="PANTHER" id="PTHR12416">
    <property type="entry name" value="RRNA-PROCESSING PROTEIN UTP23 HOMOLOG"/>
    <property type="match status" value="1"/>
</dbReference>
<name>A0A9P6KX05_9MICR</name>
<reference evidence="7 8" key="1">
    <citation type="journal article" date="2020" name="Genome Biol. Evol.">
        <title>Comparative genomics of strictly vertically transmitted, feminizing microsporidia endosymbionts of amphipod crustaceans.</title>
        <authorList>
            <person name="Cormier A."/>
            <person name="Chebbi M.A."/>
            <person name="Giraud I."/>
            <person name="Wattier R."/>
            <person name="Teixeira M."/>
            <person name="Gilbert C."/>
            <person name="Rigaud T."/>
            <person name="Cordaux R."/>
        </authorList>
    </citation>
    <scope>NUCLEOTIDE SEQUENCE [LARGE SCALE GENOMIC DNA]</scope>
    <source>
        <strain evidence="7 8">Ou3-Ou53</strain>
    </source>
</reference>
<dbReference type="InterPro" id="IPR002716">
    <property type="entry name" value="PIN_dom"/>
</dbReference>
<evidence type="ECO:0000313" key="7">
    <source>
        <dbReference type="EMBL" id="KAF9758272.1"/>
    </source>
</evidence>
<comment type="subcellular location">
    <subcellularLocation>
        <location evidence="1">Nucleus</location>
        <location evidence="1">Nucleolus</location>
    </subcellularLocation>
</comment>
<dbReference type="EMBL" id="SBJO01000641">
    <property type="protein sequence ID" value="KAF9758272.1"/>
    <property type="molecule type" value="Genomic_DNA"/>
</dbReference>
<feature type="domain" description="PIN" evidence="6">
    <location>
        <begin position="46"/>
        <end position="145"/>
    </location>
</feature>
<evidence type="ECO:0000313" key="8">
    <source>
        <dbReference type="Proteomes" id="UP000740883"/>
    </source>
</evidence>
<gene>
    <name evidence="7" type="primary">FCF1</name>
    <name evidence="7" type="ORF">NGRA_3177</name>
</gene>
<dbReference type="InterPro" id="IPR006984">
    <property type="entry name" value="Fcf1/UTP23"/>
</dbReference>
<protein>
    <submittedName>
        <fullName evidence="7">rRNA-processing protein FCF1</fullName>
    </submittedName>
</protein>
<keyword evidence="3" id="KW-0698">rRNA processing</keyword>
<keyword evidence="4" id="KW-0539">Nucleus</keyword>
<evidence type="ECO:0000256" key="1">
    <source>
        <dbReference type="ARBA" id="ARBA00004604"/>
    </source>
</evidence>
<dbReference type="SMART" id="SM00670">
    <property type="entry name" value="PINc"/>
    <property type="match status" value="1"/>
</dbReference>
<evidence type="ECO:0000256" key="4">
    <source>
        <dbReference type="ARBA" id="ARBA00023242"/>
    </source>
</evidence>
<evidence type="ECO:0000259" key="6">
    <source>
        <dbReference type="SMART" id="SM00670"/>
    </source>
</evidence>
<dbReference type="OrthoDB" id="76105at2759"/>
<evidence type="ECO:0000256" key="5">
    <source>
        <dbReference type="ARBA" id="ARBA00024026"/>
    </source>
</evidence>
<dbReference type="SUPFAM" id="SSF88723">
    <property type="entry name" value="PIN domain-like"/>
    <property type="match status" value="1"/>
</dbReference>
<proteinExistence type="inferred from homology"/>
<comment type="similarity">
    <text evidence="5">Belongs to the UTP23/FCF1 family. FCF1 subfamily.</text>
</comment>
<keyword evidence="8" id="KW-1185">Reference proteome</keyword>
<dbReference type="Pfam" id="PF04900">
    <property type="entry name" value="Fcf1"/>
    <property type="match status" value="1"/>
</dbReference>
<dbReference type="GO" id="GO:0004540">
    <property type="term" value="F:RNA nuclease activity"/>
    <property type="evidence" value="ECO:0007669"/>
    <property type="project" value="UniProtKB-ARBA"/>
</dbReference>
<dbReference type="CDD" id="cd09864">
    <property type="entry name" value="PIN_Fcf1-like"/>
    <property type="match status" value="1"/>
</dbReference>
<dbReference type="Gene3D" id="3.40.50.1010">
    <property type="entry name" value="5'-nuclease"/>
    <property type="match status" value="1"/>
</dbReference>
<dbReference type="InterPro" id="IPR037503">
    <property type="entry name" value="Fcf1_PIN"/>
</dbReference>
<evidence type="ECO:0000256" key="3">
    <source>
        <dbReference type="ARBA" id="ARBA00022552"/>
    </source>
</evidence>
<dbReference type="GO" id="GO:0006364">
    <property type="term" value="P:rRNA processing"/>
    <property type="evidence" value="ECO:0007669"/>
    <property type="project" value="UniProtKB-KW"/>
</dbReference>
<evidence type="ECO:0000256" key="2">
    <source>
        <dbReference type="ARBA" id="ARBA00022517"/>
    </source>
</evidence>
<dbReference type="Proteomes" id="UP000740883">
    <property type="component" value="Unassembled WGS sequence"/>
</dbReference>
<sequence length="173" mass="19952">MAKYKIKKILNVGKEKQAKEETKDTIKEVPKLDEKFIFNQSLRPPYSVILDTNFINDCIRKRKDIRNEILEALGGSIKLHVPECVLGELEKLGRPYRVGLALVRSDDVQRLKCDHKGTYADDCIVDRVTKHRCYVVATSDTALKQRIKELPGVPIITFRGRRCYVDRFMPATF</sequence>
<keyword evidence="2" id="KW-0690">Ribosome biogenesis</keyword>
<dbReference type="GO" id="GO:0032040">
    <property type="term" value="C:small-subunit processome"/>
    <property type="evidence" value="ECO:0007669"/>
    <property type="project" value="InterPro"/>
</dbReference>
<dbReference type="InterPro" id="IPR029060">
    <property type="entry name" value="PIN-like_dom_sf"/>
</dbReference>
<dbReference type="AlphaFoldDB" id="A0A9P6KX05"/>